<dbReference type="OrthoDB" id="5654021at2"/>
<evidence type="ECO:0000313" key="3">
    <source>
        <dbReference type="EMBL" id="RVT48557.1"/>
    </source>
</evidence>
<evidence type="ECO:0000313" key="4">
    <source>
        <dbReference type="Proteomes" id="UP000288178"/>
    </source>
</evidence>
<feature type="transmembrane region" description="Helical" evidence="1">
    <location>
        <begin position="7"/>
        <end position="40"/>
    </location>
</feature>
<name>A0A3S2VTT5_9BURK</name>
<keyword evidence="1" id="KW-1133">Transmembrane helix</keyword>
<protein>
    <submittedName>
        <fullName evidence="3">NfeD family protein</fullName>
    </submittedName>
</protein>
<gene>
    <name evidence="3" type="ORF">ENE75_22015</name>
</gene>
<sequence length="141" mass="14526">MEGPTFWWVLAGTLVALELATGTFYLLMLALGAVAGALVAHGGFNASAQIVASAVLGAAATLVWHVKRARNPQSAPAQSNRDVLLDIGQTLTIDDWSADGTARAQYRGAAWSVRYAGEGVPAPGSHRIVAVDGNVLSVTAA</sequence>
<feature type="domain" description="NfeD-like C-terminal" evidence="2">
    <location>
        <begin position="86"/>
        <end position="138"/>
    </location>
</feature>
<reference evidence="3 4" key="1">
    <citation type="submission" date="2019-01" db="EMBL/GenBank/DDBJ databases">
        <authorList>
            <person name="Chen W.-M."/>
        </authorList>
    </citation>
    <scope>NUCLEOTIDE SEQUENCE [LARGE SCALE GENOMIC DNA]</scope>
    <source>
        <strain evidence="3 4">ICH-3</strain>
    </source>
</reference>
<proteinExistence type="predicted"/>
<comment type="caution">
    <text evidence="3">The sequence shown here is derived from an EMBL/GenBank/DDBJ whole genome shotgun (WGS) entry which is preliminary data.</text>
</comment>
<evidence type="ECO:0000259" key="2">
    <source>
        <dbReference type="Pfam" id="PF01957"/>
    </source>
</evidence>
<organism evidence="3 4">
    <name type="scientific">Rubrivivax albus</name>
    <dbReference type="NCBI Taxonomy" id="2499835"/>
    <lineage>
        <taxon>Bacteria</taxon>
        <taxon>Pseudomonadati</taxon>
        <taxon>Pseudomonadota</taxon>
        <taxon>Betaproteobacteria</taxon>
        <taxon>Burkholderiales</taxon>
        <taxon>Sphaerotilaceae</taxon>
        <taxon>Rubrivivax</taxon>
    </lineage>
</organism>
<feature type="transmembrane region" description="Helical" evidence="1">
    <location>
        <begin position="46"/>
        <end position="66"/>
    </location>
</feature>
<keyword evidence="4" id="KW-1185">Reference proteome</keyword>
<dbReference type="Proteomes" id="UP000288178">
    <property type="component" value="Unassembled WGS sequence"/>
</dbReference>
<evidence type="ECO:0000256" key="1">
    <source>
        <dbReference type="SAM" id="Phobius"/>
    </source>
</evidence>
<keyword evidence="1" id="KW-0472">Membrane</keyword>
<dbReference type="RefSeq" id="WP_128201093.1">
    <property type="nucleotide sequence ID" value="NZ_SACT01000010.1"/>
</dbReference>
<keyword evidence="1" id="KW-0812">Transmembrane</keyword>
<accession>A0A3S2VTT5</accession>
<dbReference type="AlphaFoldDB" id="A0A3S2VTT5"/>
<dbReference type="InterPro" id="IPR002810">
    <property type="entry name" value="NfeD-like_C"/>
</dbReference>
<dbReference type="Pfam" id="PF01957">
    <property type="entry name" value="NfeD"/>
    <property type="match status" value="1"/>
</dbReference>
<dbReference type="EMBL" id="SACT01000010">
    <property type="protein sequence ID" value="RVT48557.1"/>
    <property type="molecule type" value="Genomic_DNA"/>
</dbReference>